<dbReference type="PANTHER" id="PTHR11138">
    <property type="entry name" value="METHIONYL-TRNA FORMYLTRANSFERASE"/>
    <property type="match status" value="1"/>
</dbReference>
<feature type="domain" description="Formyl transferase C-terminal" evidence="3">
    <location>
        <begin position="198"/>
        <end position="302"/>
    </location>
</feature>
<dbReference type="GO" id="GO:0004479">
    <property type="term" value="F:methionyl-tRNA formyltransferase activity"/>
    <property type="evidence" value="ECO:0007669"/>
    <property type="project" value="TreeGrafter"/>
</dbReference>
<dbReference type="Pfam" id="PF02911">
    <property type="entry name" value="Formyl_trans_C"/>
    <property type="match status" value="1"/>
</dbReference>
<organism evidence="4">
    <name type="scientific">Aplanochytrium stocchinoi</name>
    <dbReference type="NCBI Taxonomy" id="215587"/>
    <lineage>
        <taxon>Eukaryota</taxon>
        <taxon>Sar</taxon>
        <taxon>Stramenopiles</taxon>
        <taxon>Bigyra</taxon>
        <taxon>Labyrinthulomycetes</taxon>
        <taxon>Thraustochytrida</taxon>
        <taxon>Thraustochytriidae</taxon>
        <taxon>Aplanochytrium</taxon>
    </lineage>
</organism>
<dbReference type="InterPro" id="IPR005793">
    <property type="entry name" value="Formyl_trans_C"/>
</dbReference>
<evidence type="ECO:0000256" key="1">
    <source>
        <dbReference type="SAM" id="MobiDB-lite"/>
    </source>
</evidence>
<dbReference type="SUPFAM" id="SSF53328">
    <property type="entry name" value="Formyltransferase"/>
    <property type="match status" value="1"/>
</dbReference>
<protein>
    <recommendedName>
        <fullName evidence="5">Formyl transferase N-terminal domain-containing protein</fullName>
    </recommendedName>
</protein>
<gene>
    <name evidence="4" type="ORF">ASTO00021_LOCUS10172</name>
</gene>
<dbReference type="InterPro" id="IPR011034">
    <property type="entry name" value="Formyl_transferase-like_C_sf"/>
</dbReference>
<dbReference type="AlphaFoldDB" id="A0A7S3LS90"/>
<evidence type="ECO:0000259" key="2">
    <source>
        <dbReference type="Pfam" id="PF00551"/>
    </source>
</evidence>
<evidence type="ECO:0008006" key="5">
    <source>
        <dbReference type="Google" id="ProtNLM"/>
    </source>
</evidence>
<feature type="domain" description="Formyl transferase N-terminal" evidence="2">
    <location>
        <begin position="53"/>
        <end position="149"/>
    </location>
</feature>
<dbReference type="CDD" id="cd08369">
    <property type="entry name" value="FMT_core"/>
    <property type="match status" value="1"/>
</dbReference>
<dbReference type="Gene3D" id="3.40.50.12230">
    <property type="match status" value="1"/>
</dbReference>
<dbReference type="Pfam" id="PF00551">
    <property type="entry name" value="Formyl_trans_N"/>
    <property type="match status" value="1"/>
</dbReference>
<feature type="region of interest" description="Disordered" evidence="1">
    <location>
        <begin position="242"/>
        <end position="279"/>
    </location>
</feature>
<evidence type="ECO:0000259" key="3">
    <source>
        <dbReference type="Pfam" id="PF02911"/>
    </source>
</evidence>
<dbReference type="InterPro" id="IPR036477">
    <property type="entry name" value="Formyl_transf_N_sf"/>
</dbReference>
<dbReference type="PANTHER" id="PTHR11138:SF5">
    <property type="entry name" value="METHIONYL-TRNA FORMYLTRANSFERASE, MITOCHONDRIAL"/>
    <property type="match status" value="1"/>
</dbReference>
<sequence length="308" mass="34775">MDLAVEQLLKLIEKRTELHLACVFTCPGPKKRRSDAYLKVVRVVPSNIDVIVCNRKKTFLEKIKLYKPDLLLSIGYPWLLPEDLLKFPPLGALNFHNSHLPDKVGPNAFGVALINGDDNFKFCSHRMDGTFDTGAIMWKETMPIAIDDYLDDESFWTTKLAPVIFRMLEKSIDLAIAGEPGTPQVGKPTHAALFDESFRWIDWTEPALKIHNKVRSFFGHRDIPHGAFAKIEDEGHIRITRTIPCSSPDKTKTPTDSGHTPDVIETDKKRPKLSSPGAVISRNHEDNTFIILCGDKPLKVLKWDKVLS</sequence>
<dbReference type="EMBL" id="HBIN01013470">
    <property type="protein sequence ID" value="CAE0440017.1"/>
    <property type="molecule type" value="Transcribed_RNA"/>
</dbReference>
<dbReference type="InterPro" id="IPR002376">
    <property type="entry name" value="Formyl_transf_N"/>
</dbReference>
<reference evidence="4" key="1">
    <citation type="submission" date="2021-01" db="EMBL/GenBank/DDBJ databases">
        <authorList>
            <person name="Corre E."/>
            <person name="Pelletier E."/>
            <person name="Niang G."/>
            <person name="Scheremetjew M."/>
            <person name="Finn R."/>
            <person name="Kale V."/>
            <person name="Holt S."/>
            <person name="Cochrane G."/>
            <person name="Meng A."/>
            <person name="Brown T."/>
            <person name="Cohen L."/>
        </authorList>
    </citation>
    <scope>NUCLEOTIDE SEQUENCE</scope>
    <source>
        <strain evidence="4">GSBS06</strain>
    </source>
</reference>
<accession>A0A7S3LS90</accession>
<dbReference type="SUPFAM" id="SSF50486">
    <property type="entry name" value="FMT C-terminal domain-like"/>
    <property type="match status" value="1"/>
</dbReference>
<proteinExistence type="predicted"/>
<evidence type="ECO:0000313" key="4">
    <source>
        <dbReference type="EMBL" id="CAE0440017.1"/>
    </source>
</evidence>
<name>A0A7S3LS90_9STRA</name>